<dbReference type="EMBL" id="KZ269995">
    <property type="protein sequence ID" value="OZC09334.1"/>
    <property type="molecule type" value="Genomic_DNA"/>
</dbReference>
<feature type="signal peptide" evidence="1">
    <location>
        <begin position="1"/>
        <end position="22"/>
    </location>
</feature>
<proteinExistence type="predicted"/>
<evidence type="ECO:0000313" key="3">
    <source>
        <dbReference type="Proteomes" id="UP000242913"/>
    </source>
</evidence>
<feature type="chain" id="PRO_5013031516" evidence="1">
    <location>
        <begin position="23"/>
        <end position="207"/>
    </location>
</feature>
<protein>
    <submittedName>
        <fullName evidence="2">Uncharacterized protein</fullName>
    </submittedName>
</protein>
<sequence length="207" mass="21526">MRQRIVISLFLSIFINIHPIKAKARAAAKNDLIAAVVNPKIDGEIATVAESDGEIATVVEDGVRLAMQMELDERDVAVEQVAVVADAEADAGAAVVVVADADADAVAARSHAVAALVLCCKKCCCQSCCGCGNCGGDCGGGGCGGGGGGGGGRKKREFAELLEERSLREKRSPRSSRRRVTNDVLTNKTAKVPIDMINFWIVAAKNG</sequence>
<keyword evidence="1" id="KW-0732">Signal</keyword>
<dbReference type="AlphaFoldDB" id="A0A238BWF6"/>
<accession>A0A238BWF6</accession>
<evidence type="ECO:0000313" key="2">
    <source>
        <dbReference type="EMBL" id="OZC09334.1"/>
    </source>
</evidence>
<organism evidence="2 3">
    <name type="scientific">Onchocerca flexuosa</name>
    <dbReference type="NCBI Taxonomy" id="387005"/>
    <lineage>
        <taxon>Eukaryota</taxon>
        <taxon>Metazoa</taxon>
        <taxon>Ecdysozoa</taxon>
        <taxon>Nematoda</taxon>
        <taxon>Chromadorea</taxon>
        <taxon>Rhabditida</taxon>
        <taxon>Spirurina</taxon>
        <taxon>Spiruromorpha</taxon>
        <taxon>Filarioidea</taxon>
        <taxon>Onchocercidae</taxon>
        <taxon>Onchocerca</taxon>
    </lineage>
</organism>
<reference evidence="2 3" key="1">
    <citation type="submission" date="2015-12" db="EMBL/GenBank/DDBJ databases">
        <title>Draft genome of the nematode, Onchocerca flexuosa.</title>
        <authorList>
            <person name="Mitreva M."/>
        </authorList>
    </citation>
    <scope>NUCLEOTIDE SEQUENCE [LARGE SCALE GENOMIC DNA]</scope>
    <source>
        <strain evidence="2">Red Deer</strain>
    </source>
</reference>
<keyword evidence="3" id="KW-1185">Reference proteome</keyword>
<gene>
    <name evidence="2" type="ORF">X798_03675</name>
</gene>
<dbReference type="Proteomes" id="UP000242913">
    <property type="component" value="Unassembled WGS sequence"/>
</dbReference>
<evidence type="ECO:0000256" key="1">
    <source>
        <dbReference type="SAM" id="SignalP"/>
    </source>
</evidence>
<name>A0A238BWF6_9BILA</name>